<keyword evidence="5" id="KW-0547">Nucleotide-binding</keyword>
<dbReference type="eggNOG" id="COG1132">
    <property type="taxonomic scope" value="Bacteria"/>
</dbReference>
<evidence type="ECO:0000256" key="10">
    <source>
        <dbReference type="SAM" id="Phobius"/>
    </source>
</evidence>
<dbReference type="SUPFAM" id="SSF52540">
    <property type="entry name" value="P-loop containing nucleoside triphosphate hydrolases"/>
    <property type="match status" value="1"/>
</dbReference>
<dbReference type="InterPro" id="IPR003593">
    <property type="entry name" value="AAA+_ATPase"/>
</dbReference>
<evidence type="ECO:0000256" key="8">
    <source>
        <dbReference type="ARBA" id="ARBA00023136"/>
    </source>
</evidence>
<dbReference type="SUPFAM" id="SSF90123">
    <property type="entry name" value="ABC transporter transmembrane region"/>
    <property type="match status" value="1"/>
</dbReference>
<accession>C7M2J5</accession>
<dbReference type="InterPro" id="IPR027417">
    <property type="entry name" value="P-loop_NTPase"/>
</dbReference>
<feature type="domain" description="ABC transmembrane type-1" evidence="12">
    <location>
        <begin position="46"/>
        <end position="329"/>
    </location>
</feature>
<dbReference type="PROSITE" id="PS50929">
    <property type="entry name" value="ABC_TM1F"/>
    <property type="match status" value="1"/>
</dbReference>
<dbReference type="AlphaFoldDB" id="C7M2J5"/>
<keyword evidence="4 10" id="KW-0812">Transmembrane</keyword>
<evidence type="ECO:0000256" key="4">
    <source>
        <dbReference type="ARBA" id="ARBA00022692"/>
    </source>
</evidence>
<dbReference type="InterPro" id="IPR017871">
    <property type="entry name" value="ABC_transporter-like_CS"/>
</dbReference>
<dbReference type="Pfam" id="PF00005">
    <property type="entry name" value="ABC_tran"/>
    <property type="match status" value="1"/>
</dbReference>
<evidence type="ECO:0000259" key="12">
    <source>
        <dbReference type="PROSITE" id="PS50929"/>
    </source>
</evidence>
<dbReference type="PROSITE" id="PS50893">
    <property type="entry name" value="ABC_TRANSPORTER_2"/>
    <property type="match status" value="1"/>
</dbReference>
<dbReference type="InterPro" id="IPR003439">
    <property type="entry name" value="ABC_transporter-like_ATP-bd"/>
</dbReference>
<dbReference type="PANTHER" id="PTHR43394">
    <property type="entry name" value="ATP-DEPENDENT PERMEASE MDL1, MITOCHONDRIAL"/>
    <property type="match status" value="1"/>
</dbReference>
<dbReference type="RefSeq" id="WP_015797744.1">
    <property type="nucleotide sequence ID" value="NC_013124.1"/>
</dbReference>
<feature type="domain" description="ABC transporter" evidence="11">
    <location>
        <begin position="381"/>
        <end position="614"/>
    </location>
</feature>
<keyword evidence="14" id="KW-1185">Reference proteome</keyword>
<dbReference type="PANTHER" id="PTHR43394:SF1">
    <property type="entry name" value="ATP-BINDING CASSETTE SUB-FAMILY B MEMBER 10, MITOCHONDRIAL"/>
    <property type="match status" value="1"/>
</dbReference>
<dbReference type="GO" id="GO:0005886">
    <property type="term" value="C:plasma membrane"/>
    <property type="evidence" value="ECO:0007669"/>
    <property type="project" value="UniProtKB-SubCell"/>
</dbReference>
<evidence type="ECO:0000313" key="13">
    <source>
        <dbReference type="EMBL" id="ACU53239.1"/>
    </source>
</evidence>
<dbReference type="GO" id="GO:0016887">
    <property type="term" value="F:ATP hydrolysis activity"/>
    <property type="evidence" value="ECO:0007669"/>
    <property type="project" value="InterPro"/>
</dbReference>
<dbReference type="HOGENOM" id="CLU_000604_84_3_11"/>
<keyword evidence="8 10" id="KW-0472">Membrane</keyword>
<dbReference type="GO" id="GO:0005524">
    <property type="term" value="F:ATP binding"/>
    <property type="evidence" value="ECO:0007669"/>
    <property type="project" value="UniProtKB-KW"/>
</dbReference>
<feature type="transmembrane region" description="Helical" evidence="10">
    <location>
        <begin position="45"/>
        <end position="66"/>
    </location>
</feature>
<evidence type="ECO:0000256" key="2">
    <source>
        <dbReference type="ARBA" id="ARBA00022448"/>
    </source>
</evidence>
<evidence type="ECO:0000259" key="11">
    <source>
        <dbReference type="PROSITE" id="PS50893"/>
    </source>
</evidence>
<evidence type="ECO:0000256" key="6">
    <source>
        <dbReference type="ARBA" id="ARBA00022840"/>
    </source>
</evidence>
<dbReference type="Gene3D" id="1.20.1560.10">
    <property type="entry name" value="ABC transporter type 1, transmembrane domain"/>
    <property type="match status" value="1"/>
</dbReference>
<proteinExistence type="inferred from homology"/>
<evidence type="ECO:0000256" key="1">
    <source>
        <dbReference type="ARBA" id="ARBA00004429"/>
    </source>
</evidence>
<organism evidence="13 14">
    <name type="scientific">Acidimicrobium ferrooxidans (strain DSM 10331 / JCM 15462 / NBRC 103882 / ICP)</name>
    <dbReference type="NCBI Taxonomy" id="525909"/>
    <lineage>
        <taxon>Bacteria</taxon>
        <taxon>Bacillati</taxon>
        <taxon>Actinomycetota</taxon>
        <taxon>Acidimicrobiia</taxon>
        <taxon>Acidimicrobiales</taxon>
        <taxon>Acidimicrobiaceae</taxon>
        <taxon>Acidimicrobium</taxon>
    </lineage>
</organism>
<dbReference type="STRING" id="525909.Afer_0270"/>
<dbReference type="Proteomes" id="UP000000771">
    <property type="component" value="Chromosome"/>
</dbReference>
<evidence type="ECO:0000256" key="7">
    <source>
        <dbReference type="ARBA" id="ARBA00022989"/>
    </source>
</evidence>
<protein>
    <submittedName>
        <fullName evidence="13">ABC transporter related</fullName>
    </submittedName>
</protein>
<feature type="transmembrane region" description="Helical" evidence="10">
    <location>
        <begin position="265"/>
        <end position="287"/>
    </location>
</feature>
<gene>
    <name evidence="13" type="ordered locus">Afer_0270</name>
</gene>
<sequence>MQPGGGFGGMRALRGMAADPVRPGSIDRRTLRRAWSVTKRHRALIIVYLATLAISALLGALVPLVVRDIINVAIVRRSIGRLTIDVVIIAALSLAQSALGVGTRYVSSVAGERIIFDLRTRLVAHLQELSLGFFTEAQTGSVLSRISSDVTSSQAVVGTLGSVVSDLSTLIFTLGFMVALSPLVTALSLLIVPVFVLVDRLLSRRVAHAAREQMQANAEMNAFTQERFNVSGALLVALFGRRGDELDTFSHHAGRVRDAGVRFALVGRVYFAILGLASAIGTIAVYALGGDQVIRGALSLGSLVALAQYVTRLTGPITDLSSARVNLLQALVSFDRIFEVLDVQPAVTSPPNPRHLQRVEGRVALEDVWFRYPRNQAVASLTKQGVPRSEERDWALAGVTLHVEPGHTLALVGPSGAGKTTVTMLVTRMWDPERGRVTLDGIDLRELDLEELRAEIGVVTQDPFLFHDTVRANLRYAKPSATEDELRDALARAQLLATIEALPDRLDTLVGERGYRLSGGEKQRLAIARVLLRNPRIVILDEATSSLDAQNEALIQSAIGDTLQGRTAIVIAHRLSTVLGADTIAVMAAGSVVEQGSHAELLAAGGLYAELFERQFLTEQGEATAP</sequence>
<feature type="transmembrane region" description="Helical" evidence="10">
    <location>
        <begin position="78"/>
        <end position="99"/>
    </location>
</feature>
<dbReference type="InterPro" id="IPR011527">
    <property type="entry name" value="ABC1_TM_dom"/>
</dbReference>
<keyword evidence="2" id="KW-0813">Transport</keyword>
<keyword evidence="7 10" id="KW-1133">Transmembrane helix</keyword>
<keyword evidence="6" id="KW-0067">ATP-binding</keyword>
<comment type="similarity">
    <text evidence="9">Belongs to the ABC transporter superfamily. Siderophore-Fe(3+) uptake transporter (SIUT) (TC 3.A.1.21) family.</text>
</comment>
<dbReference type="Gene3D" id="3.40.50.300">
    <property type="entry name" value="P-loop containing nucleotide triphosphate hydrolases"/>
    <property type="match status" value="1"/>
</dbReference>
<evidence type="ECO:0000256" key="9">
    <source>
        <dbReference type="ARBA" id="ARBA00023455"/>
    </source>
</evidence>
<dbReference type="InterPro" id="IPR039421">
    <property type="entry name" value="Type_1_exporter"/>
</dbReference>
<dbReference type="FunFam" id="3.40.50.300:FF:000221">
    <property type="entry name" value="Multidrug ABC transporter ATP-binding protein"/>
    <property type="match status" value="1"/>
</dbReference>
<dbReference type="InterPro" id="IPR036640">
    <property type="entry name" value="ABC1_TM_sf"/>
</dbReference>
<evidence type="ECO:0000256" key="5">
    <source>
        <dbReference type="ARBA" id="ARBA00022741"/>
    </source>
</evidence>
<reference evidence="13 14" key="1">
    <citation type="journal article" date="2009" name="Stand. Genomic Sci.">
        <title>Complete genome sequence of Acidimicrobium ferrooxidans type strain (ICP).</title>
        <authorList>
            <person name="Clum A."/>
            <person name="Nolan M."/>
            <person name="Lang E."/>
            <person name="Glavina Del Rio T."/>
            <person name="Tice H."/>
            <person name="Copeland A."/>
            <person name="Cheng J.F."/>
            <person name="Lucas S."/>
            <person name="Chen F."/>
            <person name="Bruce D."/>
            <person name="Goodwin L."/>
            <person name="Pitluck S."/>
            <person name="Ivanova N."/>
            <person name="Mavrommatis K."/>
            <person name="Mikhailova N."/>
            <person name="Pati A."/>
            <person name="Chen A."/>
            <person name="Palaniappan K."/>
            <person name="Goker M."/>
            <person name="Spring S."/>
            <person name="Land M."/>
            <person name="Hauser L."/>
            <person name="Chang Y.J."/>
            <person name="Jeffries C.C."/>
            <person name="Chain P."/>
            <person name="Bristow J."/>
            <person name="Eisen J.A."/>
            <person name="Markowitz V."/>
            <person name="Hugenholtz P."/>
            <person name="Kyrpides N.C."/>
            <person name="Klenk H.P."/>
            <person name="Lapidus A."/>
        </authorList>
    </citation>
    <scope>NUCLEOTIDE SEQUENCE [LARGE SCALE GENOMIC DNA]</scope>
    <source>
        <strain evidence="14">DSM 10331 / JCM 15462 / NBRC 103882 / ICP</strain>
    </source>
</reference>
<keyword evidence="3" id="KW-1003">Cell membrane</keyword>
<evidence type="ECO:0000256" key="3">
    <source>
        <dbReference type="ARBA" id="ARBA00022475"/>
    </source>
</evidence>
<dbReference type="PROSITE" id="PS00211">
    <property type="entry name" value="ABC_TRANSPORTER_1"/>
    <property type="match status" value="1"/>
</dbReference>
<dbReference type="SMART" id="SM00382">
    <property type="entry name" value="AAA"/>
    <property type="match status" value="1"/>
</dbReference>
<dbReference type="Pfam" id="PF00664">
    <property type="entry name" value="ABC_membrane"/>
    <property type="match status" value="1"/>
</dbReference>
<dbReference type="KEGG" id="afo:Afer_0270"/>
<evidence type="ECO:0000313" key="14">
    <source>
        <dbReference type="Proteomes" id="UP000000771"/>
    </source>
</evidence>
<dbReference type="CDD" id="cd18550">
    <property type="entry name" value="ABC_6TM_exporter_like"/>
    <property type="match status" value="1"/>
</dbReference>
<comment type="subcellular location">
    <subcellularLocation>
        <location evidence="1">Cell inner membrane</location>
        <topology evidence="1">Multi-pass membrane protein</topology>
    </subcellularLocation>
</comment>
<dbReference type="OrthoDB" id="9806127at2"/>
<feature type="transmembrane region" description="Helical" evidence="10">
    <location>
        <begin position="170"/>
        <end position="198"/>
    </location>
</feature>
<dbReference type="EMBL" id="CP001631">
    <property type="protein sequence ID" value="ACU53239.1"/>
    <property type="molecule type" value="Genomic_DNA"/>
</dbReference>
<dbReference type="GO" id="GO:0015421">
    <property type="term" value="F:ABC-type oligopeptide transporter activity"/>
    <property type="evidence" value="ECO:0007669"/>
    <property type="project" value="TreeGrafter"/>
</dbReference>
<name>C7M2J5_ACIFD</name>